<comment type="caution">
    <text evidence="1">The sequence shown here is derived from an EMBL/GenBank/DDBJ whole genome shotgun (WGS) entry which is preliminary data.</text>
</comment>
<dbReference type="Proteomes" id="UP001234297">
    <property type="component" value="Chromosome 12"/>
</dbReference>
<dbReference type="EMBL" id="CM056820">
    <property type="protein sequence ID" value="KAJ8616187.1"/>
    <property type="molecule type" value="Genomic_DNA"/>
</dbReference>
<reference evidence="1 2" key="1">
    <citation type="journal article" date="2022" name="Hortic Res">
        <title>A haplotype resolved chromosomal level avocado genome allows analysis of novel avocado genes.</title>
        <authorList>
            <person name="Nath O."/>
            <person name="Fletcher S.J."/>
            <person name="Hayward A."/>
            <person name="Shaw L.M."/>
            <person name="Masouleh A.K."/>
            <person name="Furtado A."/>
            <person name="Henry R.J."/>
            <person name="Mitter N."/>
        </authorList>
    </citation>
    <scope>NUCLEOTIDE SEQUENCE [LARGE SCALE GENOMIC DNA]</scope>
    <source>
        <strain evidence="2">cv. Hass</strain>
    </source>
</reference>
<proteinExistence type="predicted"/>
<evidence type="ECO:0000313" key="1">
    <source>
        <dbReference type="EMBL" id="KAJ8616187.1"/>
    </source>
</evidence>
<protein>
    <submittedName>
        <fullName evidence="1">Uncharacterized protein</fullName>
    </submittedName>
</protein>
<gene>
    <name evidence="1" type="ORF">MRB53_035559</name>
</gene>
<evidence type="ECO:0000313" key="2">
    <source>
        <dbReference type="Proteomes" id="UP001234297"/>
    </source>
</evidence>
<accession>A0ACC2K5I7</accession>
<sequence length="934" mass="103623">MGRSSRQKDKYGNSKELSRDDSNEGTAARTRPFSFEEIMLRRKQKKLAGDVKEGAGEPIKSPGKDNSEDVPEHLESEGSLRKKKDFVLGAMKTVSNDTLKEISRKKEERITKKEGEYAKDKGNHEKEANSKVKSSKDKSIRDKGDKNEKRSHHRSRMDERLKSDFENEPGKKLAKDIVSKYGERDRSSHRESKRKHHSGNDEKSRSEADGGALKKHDSGKWQNTELAERKGSKKESSQHQEEVRQKRRRSRSREHVRDRDRRSSSMSPRAHKRVSYHGREHEESSHHSFKGWSGRQDKNRMPSNGGHGSGHYRRHGVHSSGLGGYSPRKRRTEAAAKTPSPTIRSPERKSTTWDLPPPGTDEAGVNSFLSSLQSVQPVAASNAHELPPGANVTPSTVKSQPVASANTISTTKGTSVDSIQLTQATRPMRRLYVENVPASATDKAIVECFNNLLLSSGVNYIQGRQPCISCIINKEKGHALVEFLTPEDATSALSFDGRSFTGSILKIRRPKDFVEVPTRIPEKPATTAAAISDVVNDSQHKIFIGGISKALSSDMLMEIVSAFGLLKAYHFEMNEEFDEPFAFLEYMDQSATLKACAGLNGMKLGGNILTAVQAIPDVSGEENIEKPPFYGIPDHAKPLLEKPTQVLKIKNVFKAEEFSLLSESELEETLEDVRLECARFGTVKSVNVIRYNSNDVDGPEAIANPKNSNSNLVDASKDLGVAENTSSLKEYHNDDSTEMKPPDDVEENASPQEHHCDVSTGDGEAKPLNDVEAAQGIEGVANVKESPKTMDNLEKSKPAEHIQPDSNMTSAETLELDTEDQPACLDNGADFQGEEFDGESCPVPEDPKQIDIELQDEIIESKEPIGEKSDVDNGNTSQQACNPELFEEGCILIEYARKEAACVAAHCLHRRPYGDQIVVVGYIPYDIYRARFPR</sequence>
<keyword evidence="2" id="KW-1185">Reference proteome</keyword>
<name>A0ACC2K5I7_PERAE</name>
<organism evidence="1 2">
    <name type="scientific">Persea americana</name>
    <name type="common">Avocado</name>
    <dbReference type="NCBI Taxonomy" id="3435"/>
    <lineage>
        <taxon>Eukaryota</taxon>
        <taxon>Viridiplantae</taxon>
        <taxon>Streptophyta</taxon>
        <taxon>Embryophyta</taxon>
        <taxon>Tracheophyta</taxon>
        <taxon>Spermatophyta</taxon>
        <taxon>Magnoliopsida</taxon>
        <taxon>Magnoliidae</taxon>
        <taxon>Laurales</taxon>
        <taxon>Lauraceae</taxon>
        <taxon>Persea</taxon>
    </lineage>
</organism>